<dbReference type="AlphaFoldDB" id="A0A6A6UC44"/>
<gene>
    <name evidence="2" type="ORF">BT63DRAFT_253692</name>
</gene>
<name>A0A6A6UC44_9PEZI</name>
<dbReference type="EMBL" id="MU004235">
    <property type="protein sequence ID" value="KAF2669196.1"/>
    <property type="molecule type" value="Genomic_DNA"/>
</dbReference>
<keyword evidence="3" id="KW-1185">Reference proteome</keyword>
<evidence type="ECO:0000313" key="2">
    <source>
        <dbReference type="EMBL" id="KAF2669196.1"/>
    </source>
</evidence>
<sequence length="225" mass="23432">MASSGGHSHGKAGGAMDPNGTPFNQPTTGGYCTDCTVLAAAMDIVFENGTRADIASGVYLHHVIGIVTGNSTGKQTKGWVQACPLGEKLAQGALSNLPAGVTIPKAGSSSAQAIGGFAGGAVDAFVDYFTDKYGKADAGYFIPGNSNLFMSGEVINYLPEAQKVYIRLDLEYVNGKLGVDSIKSPLNVEGCDFNHSKLRNATGKGTVESDDMLITEDVQVICMRK</sequence>
<accession>A0A6A6UC44</accession>
<evidence type="ECO:0000256" key="1">
    <source>
        <dbReference type="SAM" id="MobiDB-lite"/>
    </source>
</evidence>
<organism evidence="2 3">
    <name type="scientific">Microthyrium microscopicum</name>
    <dbReference type="NCBI Taxonomy" id="703497"/>
    <lineage>
        <taxon>Eukaryota</taxon>
        <taxon>Fungi</taxon>
        <taxon>Dikarya</taxon>
        <taxon>Ascomycota</taxon>
        <taxon>Pezizomycotina</taxon>
        <taxon>Dothideomycetes</taxon>
        <taxon>Dothideomycetes incertae sedis</taxon>
        <taxon>Microthyriales</taxon>
        <taxon>Microthyriaceae</taxon>
        <taxon>Microthyrium</taxon>
    </lineage>
</organism>
<protein>
    <submittedName>
        <fullName evidence="2">Uncharacterized protein</fullName>
    </submittedName>
</protein>
<reference evidence="2" key="1">
    <citation type="journal article" date="2020" name="Stud. Mycol.">
        <title>101 Dothideomycetes genomes: a test case for predicting lifestyles and emergence of pathogens.</title>
        <authorList>
            <person name="Haridas S."/>
            <person name="Albert R."/>
            <person name="Binder M."/>
            <person name="Bloem J."/>
            <person name="Labutti K."/>
            <person name="Salamov A."/>
            <person name="Andreopoulos B."/>
            <person name="Baker S."/>
            <person name="Barry K."/>
            <person name="Bills G."/>
            <person name="Bluhm B."/>
            <person name="Cannon C."/>
            <person name="Castanera R."/>
            <person name="Culley D."/>
            <person name="Daum C."/>
            <person name="Ezra D."/>
            <person name="Gonzalez J."/>
            <person name="Henrissat B."/>
            <person name="Kuo A."/>
            <person name="Liang C."/>
            <person name="Lipzen A."/>
            <person name="Lutzoni F."/>
            <person name="Magnuson J."/>
            <person name="Mondo S."/>
            <person name="Nolan M."/>
            <person name="Ohm R."/>
            <person name="Pangilinan J."/>
            <person name="Park H.-J."/>
            <person name="Ramirez L."/>
            <person name="Alfaro M."/>
            <person name="Sun H."/>
            <person name="Tritt A."/>
            <person name="Yoshinaga Y."/>
            <person name="Zwiers L.-H."/>
            <person name="Turgeon B."/>
            <person name="Goodwin S."/>
            <person name="Spatafora J."/>
            <person name="Crous P."/>
            <person name="Grigoriev I."/>
        </authorList>
    </citation>
    <scope>NUCLEOTIDE SEQUENCE</scope>
    <source>
        <strain evidence="2">CBS 115976</strain>
    </source>
</reference>
<dbReference type="OrthoDB" id="3906810at2759"/>
<feature type="region of interest" description="Disordered" evidence="1">
    <location>
        <begin position="1"/>
        <end position="22"/>
    </location>
</feature>
<evidence type="ECO:0000313" key="3">
    <source>
        <dbReference type="Proteomes" id="UP000799302"/>
    </source>
</evidence>
<proteinExistence type="predicted"/>
<dbReference type="Proteomes" id="UP000799302">
    <property type="component" value="Unassembled WGS sequence"/>
</dbReference>